<dbReference type="PROSITE" id="PS00885">
    <property type="entry name" value="EPSP_SYNTHASE_2"/>
    <property type="match status" value="1"/>
</dbReference>
<feature type="binding site" evidence="7">
    <location>
        <position position="93"/>
    </location>
    <ligand>
        <name>phosphoenolpyruvate</name>
        <dbReference type="ChEBI" id="CHEBI:58702"/>
    </ligand>
</feature>
<gene>
    <name evidence="7 9" type="primary">aroA</name>
    <name evidence="9" type="ORF">QYB97_01625</name>
</gene>
<evidence type="ECO:0000256" key="5">
    <source>
        <dbReference type="ARBA" id="ARBA00023141"/>
    </source>
</evidence>
<dbReference type="RefSeq" id="WP_301164214.1">
    <property type="nucleotide sequence ID" value="NZ_JAUHTR010000001.1"/>
</dbReference>
<dbReference type="EMBL" id="JAUHTR010000001">
    <property type="protein sequence ID" value="MDN4523152.1"/>
    <property type="molecule type" value="Genomic_DNA"/>
</dbReference>
<evidence type="ECO:0000256" key="7">
    <source>
        <dbReference type="HAMAP-Rule" id="MF_00210"/>
    </source>
</evidence>
<dbReference type="InterPro" id="IPR036968">
    <property type="entry name" value="Enolpyruvate_Tfrase_sf"/>
</dbReference>
<keyword evidence="5 7" id="KW-0057">Aromatic amino acid biosynthesis</keyword>
<evidence type="ECO:0000256" key="3">
    <source>
        <dbReference type="ARBA" id="ARBA00022605"/>
    </source>
</evidence>
<feature type="binding site" evidence="7">
    <location>
        <position position="387"/>
    </location>
    <ligand>
        <name>phosphoenolpyruvate</name>
        <dbReference type="ChEBI" id="CHEBI:58702"/>
    </ligand>
</feature>
<dbReference type="EC" id="2.5.1.19" evidence="7"/>
<evidence type="ECO:0000256" key="6">
    <source>
        <dbReference type="ARBA" id="ARBA00044633"/>
    </source>
</evidence>
<keyword evidence="4 7" id="KW-0808">Transferase</keyword>
<feature type="binding site" evidence="7">
    <location>
        <position position="21"/>
    </location>
    <ligand>
        <name>3-phosphoshikimate</name>
        <dbReference type="ChEBI" id="CHEBI:145989"/>
    </ligand>
</feature>
<comment type="subunit">
    <text evidence="7">Monomer.</text>
</comment>
<feature type="binding site" evidence="7">
    <location>
        <position position="26"/>
    </location>
    <ligand>
        <name>3-phosphoshikimate</name>
        <dbReference type="ChEBI" id="CHEBI:145989"/>
    </ligand>
</feature>
<feature type="domain" description="Enolpyruvate transferase" evidence="8">
    <location>
        <begin position="7"/>
        <end position="422"/>
    </location>
</feature>
<dbReference type="SUPFAM" id="SSF55205">
    <property type="entry name" value="EPT/RTPC-like"/>
    <property type="match status" value="1"/>
</dbReference>
<keyword evidence="7" id="KW-0963">Cytoplasm</keyword>
<comment type="subcellular location">
    <subcellularLocation>
        <location evidence="7">Cytoplasm</location>
    </subcellularLocation>
</comment>
<feature type="binding site" evidence="7">
    <location>
        <position position="22"/>
    </location>
    <ligand>
        <name>3-phosphoshikimate</name>
        <dbReference type="ChEBI" id="CHEBI:145989"/>
    </ligand>
</feature>
<reference evidence="9" key="1">
    <citation type="submission" date="2023-07" db="EMBL/GenBank/DDBJ databases">
        <title>Fictibacillus sp. isolated from freshwater pond.</title>
        <authorList>
            <person name="Kirdat K."/>
            <person name="Bhat A."/>
            <person name="Mourya A."/>
            <person name="Yadav A."/>
        </authorList>
    </citation>
    <scope>NUCLEOTIDE SEQUENCE</scope>
    <source>
        <strain evidence="9">NE201</strain>
    </source>
</reference>
<comment type="pathway">
    <text evidence="1 7">Metabolic intermediate biosynthesis; chorismate biosynthesis; chorismate from D-erythrose 4-phosphate and phosphoenolpyruvate: step 6/7.</text>
</comment>
<protein>
    <recommendedName>
        <fullName evidence="7">3-phosphoshikimate 1-carboxyvinyltransferase</fullName>
        <ecNumber evidence="7">2.5.1.19</ecNumber>
    </recommendedName>
    <alternativeName>
        <fullName evidence="7">5-enolpyruvylshikimate-3-phosphate synthase</fullName>
        <shortName evidence="7">EPSP synthase</shortName>
        <shortName evidence="7">EPSPS</shortName>
    </alternativeName>
</protein>
<dbReference type="PIRSF" id="PIRSF000505">
    <property type="entry name" value="EPSPS"/>
    <property type="match status" value="1"/>
</dbReference>
<comment type="similarity">
    <text evidence="2 7">Belongs to the EPSP synthase family.</text>
</comment>
<evidence type="ECO:0000259" key="8">
    <source>
        <dbReference type="Pfam" id="PF00275"/>
    </source>
</evidence>
<evidence type="ECO:0000313" key="10">
    <source>
        <dbReference type="Proteomes" id="UP001172721"/>
    </source>
</evidence>
<evidence type="ECO:0000256" key="4">
    <source>
        <dbReference type="ARBA" id="ARBA00022679"/>
    </source>
</evidence>
<accession>A0ABT8HQV7</accession>
<feature type="binding site" evidence="7">
    <location>
        <position position="168"/>
    </location>
    <ligand>
        <name>phosphoenolpyruvate</name>
        <dbReference type="ChEBI" id="CHEBI:58702"/>
    </ligand>
</feature>
<dbReference type="PANTHER" id="PTHR21090:SF5">
    <property type="entry name" value="PENTAFUNCTIONAL AROM POLYPEPTIDE"/>
    <property type="match status" value="1"/>
</dbReference>
<dbReference type="Proteomes" id="UP001172721">
    <property type="component" value="Unassembled WGS sequence"/>
</dbReference>
<dbReference type="InterPro" id="IPR006264">
    <property type="entry name" value="EPSP_synthase"/>
</dbReference>
<proteinExistence type="inferred from homology"/>
<organism evidence="9 10">
    <name type="scientific">Fictibacillus fluitans</name>
    <dbReference type="NCBI Taxonomy" id="3058422"/>
    <lineage>
        <taxon>Bacteria</taxon>
        <taxon>Bacillati</taxon>
        <taxon>Bacillota</taxon>
        <taxon>Bacilli</taxon>
        <taxon>Bacillales</taxon>
        <taxon>Fictibacillaceae</taxon>
        <taxon>Fictibacillus</taxon>
    </lineage>
</organism>
<feature type="binding site" evidence="7">
    <location>
        <position position="345"/>
    </location>
    <ligand>
        <name>phosphoenolpyruvate</name>
        <dbReference type="ChEBI" id="CHEBI:58702"/>
    </ligand>
</feature>
<feature type="binding site" evidence="7">
    <location>
        <position position="166"/>
    </location>
    <ligand>
        <name>3-phosphoshikimate</name>
        <dbReference type="ChEBI" id="CHEBI:145989"/>
    </ligand>
</feature>
<feature type="binding site" evidence="7">
    <location>
        <position position="121"/>
    </location>
    <ligand>
        <name>phosphoenolpyruvate</name>
        <dbReference type="ChEBI" id="CHEBI:58702"/>
    </ligand>
</feature>
<feature type="active site" description="Proton acceptor" evidence="7">
    <location>
        <position position="314"/>
    </location>
</feature>
<dbReference type="PANTHER" id="PTHR21090">
    <property type="entry name" value="AROM/DEHYDROQUINATE SYNTHASE"/>
    <property type="match status" value="1"/>
</dbReference>
<dbReference type="Pfam" id="PF00275">
    <property type="entry name" value="EPSP_synthase"/>
    <property type="match status" value="1"/>
</dbReference>
<dbReference type="InterPro" id="IPR013792">
    <property type="entry name" value="RNA3'P_cycl/enolpyr_Trfase_a/b"/>
</dbReference>
<feature type="binding site" evidence="7">
    <location>
        <position position="314"/>
    </location>
    <ligand>
        <name>3-phosphoshikimate</name>
        <dbReference type="ChEBI" id="CHEBI:145989"/>
    </ligand>
</feature>
<dbReference type="InterPro" id="IPR023193">
    <property type="entry name" value="EPSP_synthase_CS"/>
</dbReference>
<dbReference type="Gene3D" id="3.65.10.10">
    <property type="entry name" value="Enolpyruvate transferase domain"/>
    <property type="match status" value="2"/>
</dbReference>
<feature type="binding site" evidence="7">
    <location>
        <position position="168"/>
    </location>
    <ligand>
        <name>3-phosphoshikimate</name>
        <dbReference type="ChEBI" id="CHEBI:145989"/>
    </ligand>
</feature>
<dbReference type="CDD" id="cd01556">
    <property type="entry name" value="EPSP_synthase"/>
    <property type="match status" value="1"/>
</dbReference>
<evidence type="ECO:0000256" key="2">
    <source>
        <dbReference type="ARBA" id="ARBA00009948"/>
    </source>
</evidence>
<comment type="catalytic activity">
    <reaction evidence="6">
        <text>3-phosphoshikimate + phosphoenolpyruvate = 5-O-(1-carboxyvinyl)-3-phosphoshikimate + phosphate</text>
        <dbReference type="Rhea" id="RHEA:21256"/>
        <dbReference type="ChEBI" id="CHEBI:43474"/>
        <dbReference type="ChEBI" id="CHEBI:57701"/>
        <dbReference type="ChEBI" id="CHEBI:58702"/>
        <dbReference type="ChEBI" id="CHEBI:145989"/>
        <dbReference type="EC" id="2.5.1.19"/>
    </reaction>
    <physiologicalReaction direction="left-to-right" evidence="6">
        <dbReference type="Rhea" id="RHEA:21257"/>
    </physiologicalReaction>
</comment>
<dbReference type="HAMAP" id="MF_00210">
    <property type="entry name" value="EPSP_synth"/>
    <property type="match status" value="1"/>
</dbReference>
<sequence length="432" mass="45815">MLKTLRAVSGLQGSLRVPGDKSISHRAVMFGSIAEGTTTVNGFLPGDDCLSTIDCFRKMGVSIEQSDDTVKIEGKGLDGLTEPSEILDVGNSGTTIRLMLGILANTPFHACLIGDASIAKRPMKRVTAPLRERGVAIDGREDGNFVPLSIRGGNTQTYHYNSPVASAQVKSAVLLSGLKAEGTTSVTEPYTSRDHTERMLRAFGCEVQVSGKTASLKGGQSLKGTHIEVPGDISSAAFFLVAGAIIPNSEITLKKVGMNSTRTGIIDVLQQMGADLTISAVEGEDSEPYADITVRTSELKGIEIGGEIIPRLIDEIPIIALAATQASGTTVIKDAAELKVKETNRIDTVVNELKKFGADITATADGMIIKKTDRLQGAETHSHGDHRIGMMLAIAACLSEGETSLSDSQAVTVSYPNFFEQLEQLQKENIGV</sequence>
<feature type="binding site" evidence="7">
    <location>
        <position position="341"/>
    </location>
    <ligand>
        <name>3-phosphoshikimate</name>
        <dbReference type="ChEBI" id="CHEBI:145989"/>
    </ligand>
</feature>
<comment type="caution">
    <text evidence="9">The sequence shown here is derived from an EMBL/GenBank/DDBJ whole genome shotgun (WGS) entry which is preliminary data.</text>
</comment>
<dbReference type="PROSITE" id="PS00104">
    <property type="entry name" value="EPSP_SYNTHASE_1"/>
    <property type="match status" value="1"/>
</dbReference>
<feature type="binding site" evidence="7">
    <location>
        <position position="21"/>
    </location>
    <ligand>
        <name>phosphoenolpyruvate</name>
        <dbReference type="ChEBI" id="CHEBI:58702"/>
    </ligand>
</feature>
<keyword evidence="10" id="KW-1185">Reference proteome</keyword>
<dbReference type="InterPro" id="IPR001986">
    <property type="entry name" value="Enolpyruvate_Tfrase_dom"/>
</dbReference>
<comment type="function">
    <text evidence="7">Catalyzes the transfer of the enolpyruvyl moiety of phosphoenolpyruvate (PEP) to the 5-hydroxyl of shikimate-3-phosphate (S3P) to produce enolpyruvyl shikimate-3-phosphate and inorganic phosphate.</text>
</comment>
<evidence type="ECO:0000256" key="1">
    <source>
        <dbReference type="ARBA" id="ARBA00004811"/>
    </source>
</evidence>
<evidence type="ECO:0000313" key="9">
    <source>
        <dbReference type="EMBL" id="MDN4523152.1"/>
    </source>
</evidence>
<comment type="caution">
    <text evidence="7">Lacks conserved residue(s) required for the propagation of feature annotation.</text>
</comment>
<dbReference type="GO" id="GO:0003866">
    <property type="term" value="F:3-phosphoshikimate 1-carboxyvinyltransferase activity"/>
    <property type="evidence" value="ECO:0007669"/>
    <property type="project" value="UniProtKB-EC"/>
</dbReference>
<dbReference type="NCBIfam" id="TIGR01356">
    <property type="entry name" value="aroA"/>
    <property type="match status" value="1"/>
</dbReference>
<name>A0ABT8HQV7_9BACL</name>
<keyword evidence="3 7" id="KW-0028">Amino-acid biosynthesis</keyword>